<dbReference type="SMART" id="SM00060">
    <property type="entry name" value="FN3"/>
    <property type="match status" value="3"/>
</dbReference>
<feature type="domain" description="Fibronectin type-III" evidence="4">
    <location>
        <begin position="375"/>
        <end position="478"/>
    </location>
</feature>
<feature type="domain" description="PA14" evidence="5">
    <location>
        <begin position="36"/>
        <end position="180"/>
    </location>
</feature>
<dbReference type="EMBL" id="JBHMCG010000189">
    <property type="protein sequence ID" value="MFB9578703.1"/>
    <property type="molecule type" value="Genomic_DNA"/>
</dbReference>
<evidence type="ECO:0000313" key="6">
    <source>
        <dbReference type="EMBL" id="MFB9578703.1"/>
    </source>
</evidence>
<dbReference type="SMART" id="SM00758">
    <property type="entry name" value="PA14"/>
    <property type="match status" value="1"/>
</dbReference>
<dbReference type="Gene3D" id="2.60.40.10">
    <property type="entry name" value="Immunoglobulins"/>
    <property type="match status" value="4"/>
</dbReference>
<evidence type="ECO:0000259" key="5">
    <source>
        <dbReference type="PROSITE" id="PS51820"/>
    </source>
</evidence>
<gene>
    <name evidence="6" type="ORF">ACFFTL_42175</name>
</gene>
<proteinExistence type="predicted"/>
<dbReference type="PROSITE" id="PS51820">
    <property type="entry name" value="PA14"/>
    <property type="match status" value="1"/>
</dbReference>
<sequence>MNRPRGTTVATASAVVLATAGGLLTAATPASAAVTCASPVFKRTFFANTTFSGTPKGTDCDAAIDQNWGTGAPGYKGMPANNFGVRWSTTRDFGSGGPFTFAASSRDGIRVYLDGVRKVDLWKNVATTVSKTVNVTIPSGKHSLRVDFVNWTGAANVKFSYSPRTSATVDKVKPLVPTGTTVTYSTATMSTKVSWAKNKEMDLAGYRVYRRLKGASYPAKPIATTTSTSWTDTTVPKDGNVYYYEVRAYDKAGNTSSGTADLGITTVDRTAPAAPKGVEDNWAMGYPDQVTLYWNSNTESDLAGYRVYRSTSSPVALTSENLLNGDKLSGGGYTGPLPQTGDIYYYVVTAVDTHGHESAASGTAMYYTRDLTGPVDTALNARASESEAGVTLTWDASERTSRDFAGYSIFRSRQPRTVAGAQREEVGKGVKGTTFTDAAPPPGVTYYYGVVALDHAGNGGTPSQEVTVAVVGNTTAPAPVTGVTATPKENGVALSWDASNAPGFDHYRVLRGTLVDGQWVYKPLLDPWTLRPREITTTTFHDAVPADGQQVRYSVVAVDQYGNQLTPDTGATVADVTELDLRPTAPPATGAPLANLSTGPNGWISWSLASDRNESGSPVSGFEIHRWNRQTETFDLIGTNHEDTSGSGSWVDVTQPAATTVYYRVTVLYADGTKSGATETAAVTD</sequence>
<evidence type="ECO:0000256" key="3">
    <source>
        <dbReference type="SAM" id="SignalP"/>
    </source>
</evidence>
<dbReference type="InterPro" id="IPR013783">
    <property type="entry name" value="Ig-like_fold"/>
</dbReference>
<dbReference type="PROSITE" id="PS50853">
    <property type="entry name" value="FN3"/>
    <property type="match status" value="2"/>
</dbReference>
<dbReference type="InterPro" id="IPR037524">
    <property type="entry name" value="PA14/GLEYA"/>
</dbReference>
<keyword evidence="7" id="KW-1185">Reference proteome</keyword>
<dbReference type="InterPro" id="IPR011658">
    <property type="entry name" value="PA14_dom"/>
</dbReference>
<evidence type="ECO:0000256" key="2">
    <source>
        <dbReference type="ARBA" id="ARBA00023326"/>
    </source>
</evidence>
<comment type="caution">
    <text evidence="6">The sequence shown here is derived from an EMBL/GenBank/DDBJ whole genome shotgun (WGS) entry which is preliminary data.</text>
</comment>
<organism evidence="6 7">
    <name type="scientific">Streptomyces yanii</name>
    <dbReference type="NCBI Taxonomy" id="78510"/>
    <lineage>
        <taxon>Bacteria</taxon>
        <taxon>Bacillati</taxon>
        <taxon>Actinomycetota</taxon>
        <taxon>Actinomycetes</taxon>
        <taxon>Kitasatosporales</taxon>
        <taxon>Streptomycetaceae</taxon>
        <taxon>Streptomyces</taxon>
    </lineage>
</organism>
<keyword evidence="1" id="KW-0378">Hydrolase</keyword>
<dbReference type="SUPFAM" id="SSF49265">
    <property type="entry name" value="Fibronectin type III"/>
    <property type="match status" value="2"/>
</dbReference>
<protein>
    <submittedName>
        <fullName evidence="6">Fibronectin type III domain-containing protein</fullName>
    </submittedName>
</protein>
<accession>A0ABV5RLN3</accession>
<feature type="signal peptide" evidence="3">
    <location>
        <begin position="1"/>
        <end position="32"/>
    </location>
</feature>
<keyword evidence="1" id="KW-0326">Glycosidase</keyword>
<name>A0ABV5RLN3_9ACTN</name>
<dbReference type="RefSeq" id="WP_345513692.1">
    <property type="nucleotide sequence ID" value="NZ_BAAAXD010000023.1"/>
</dbReference>
<keyword evidence="2" id="KW-0624">Polysaccharide degradation</keyword>
<dbReference type="InterPro" id="IPR003961">
    <property type="entry name" value="FN3_dom"/>
</dbReference>
<evidence type="ECO:0000256" key="1">
    <source>
        <dbReference type="ARBA" id="ARBA00023295"/>
    </source>
</evidence>
<evidence type="ECO:0000259" key="4">
    <source>
        <dbReference type="PROSITE" id="PS50853"/>
    </source>
</evidence>
<keyword evidence="3" id="KW-0732">Signal</keyword>
<reference evidence="6 7" key="1">
    <citation type="submission" date="2024-09" db="EMBL/GenBank/DDBJ databases">
        <authorList>
            <person name="Sun Q."/>
            <person name="Mori K."/>
        </authorList>
    </citation>
    <scope>NUCLEOTIDE SEQUENCE [LARGE SCALE GENOMIC DNA]</scope>
    <source>
        <strain evidence="6 7">JCM 3331</strain>
    </source>
</reference>
<dbReference type="Proteomes" id="UP001589710">
    <property type="component" value="Unassembled WGS sequence"/>
</dbReference>
<keyword evidence="2" id="KW-0119">Carbohydrate metabolism</keyword>
<dbReference type="Pfam" id="PF07691">
    <property type="entry name" value="PA14"/>
    <property type="match status" value="1"/>
</dbReference>
<dbReference type="InterPro" id="IPR036116">
    <property type="entry name" value="FN3_sf"/>
</dbReference>
<evidence type="ECO:0000313" key="7">
    <source>
        <dbReference type="Proteomes" id="UP001589710"/>
    </source>
</evidence>
<dbReference type="SUPFAM" id="SSF56988">
    <property type="entry name" value="Anthrax protective antigen"/>
    <property type="match status" value="1"/>
</dbReference>
<feature type="domain" description="Fibronectin type-III" evidence="4">
    <location>
        <begin position="176"/>
        <end position="269"/>
    </location>
</feature>
<feature type="chain" id="PRO_5046083660" evidence="3">
    <location>
        <begin position="33"/>
        <end position="685"/>
    </location>
</feature>